<dbReference type="Gene3D" id="2.60.40.780">
    <property type="entry name" value="von Hippel-Lindau disease tumour suppressor, beta domain"/>
    <property type="match status" value="1"/>
</dbReference>
<feature type="domain" description="von Hippel-Lindau disease tumour suppressor beta" evidence="2">
    <location>
        <begin position="9"/>
        <end position="79"/>
    </location>
</feature>
<organism evidence="3 4">
    <name type="scientific">Cinara cedri</name>
    <dbReference type="NCBI Taxonomy" id="506608"/>
    <lineage>
        <taxon>Eukaryota</taxon>
        <taxon>Metazoa</taxon>
        <taxon>Ecdysozoa</taxon>
        <taxon>Arthropoda</taxon>
        <taxon>Hexapoda</taxon>
        <taxon>Insecta</taxon>
        <taxon>Pterygota</taxon>
        <taxon>Neoptera</taxon>
        <taxon>Paraneoptera</taxon>
        <taxon>Hemiptera</taxon>
        <taxon>Sternorrhyncha</taxon>
        <taxon>Aphidomorpha</taxon>
        <taxon>Aphidoidea</taxon>
        <taxon>Aphididae</taxon>
        <taxon>Lachninae</taxon>
        <taxon>Cinara</taxon>
    </lineage>
</organism>
<dbReference type="SUPFAM" id="SSF49468">
    <property type="entry name" value="VHL"/>
    <property type="match status" value="1"/>
</dbReference>
<evidence type="ECO:0000256" key="1">
    <source>
        <dbReference type="ARBA" id="ARBA00010057"/>
    </source>
</evidence>
<dbReference type="EMBL" id="CABPRJ010000478">
    <property type="protein sequence ID" value="VVC28176.1"/>
    <property type="molecule type" value="Genomic_DNA"/>
</dbReference>
<dbReference type="Proteomes" id="UP000325440">
    <property type="component" value="Unassembled WGS sequence"/>
</dbReference>
<keyword evidence="4" id="KW-1185">Reference proteome</keyword>
<proteinExistence type="inferred from homology"/>
<name>A0A5E4M7J1_9HEMI</name>
<dbReference type="AlphaFoldDB" id="A0A5E4M7J1"/>
<reference evidence="3 4" key="1">
    <citation type="submission" date="2019-08" db="EMBL/GenBank/DDBJ databases">
        <authorList>
            <person name="Alioto T."/>
            <person name="Alioto T."/>
            <person name="Gomez Garrido J."/>
        </authorList>
    </citation>
    <scope>NUCLEOTIDE SEQUENCE [LARGE SCALE GENOMIC DNA]</scope>
</reference>
<evidence type="ECO:0000313" key="3">
    <source>
        <dbReference type="EMBL" id="VVC28176.1"/>
    </source>
</evidence>
<accession>A0A5E4M7J1</accession>
<dbReference type="InterPro" id="IPR022772">
    <property type="entry name" value="VHL_tumour_suppress_b/a_dom"/>
</dbReference>
<dbReference type="Pfam" id="PF01847">
    <property type="entry name" value="VHL"/>
    <property type="match status" value="1"/>
</dbReference>
<comment type="similarity">
    <text evidence="1">Belongs to the VHL family.</text>
</comment>
<dbReference type="InterPro" id="IPR037140">
    <property type="entry name" value="VHL_beta_dom_sf"/>
</dbReference>
<dbReference type="OrthoDB" id="413400at2759"/>
<dbReference type="InterPro" id="IPR036208">
    <property type="entry name" value="VHL_sf"/>
</dbReference>
<evidence type="ECO:0000313" key="4">
    <source>
        <dbReference type="Proteomes" id="UP000325440"/>
    </source>
</evidence>
<protein>
    <submittedName>
        <fullName evidence="3">von Hippel-Lindau disease tumour suppressor, alpha domain,von Hippel-Lindau disease tumour suppressor</fullName>
    </submittedName>
</protein>
<dbReference type="InterPro" id="IPR024053">
    <property type="entry name" value="VHL_beta_dom"/>
</dbReference>
<dbReference type="CDD" id="cd05468">
    <property type="entry name" value="pVHL"/>
    <property type="match status" value="1"/>
</dbReference>
<gene>
    <name evidence="3" type="ORF">CINCED_3A001292</name>
</gene>
<sequence>MAVEVNFIDRRQAFIRFKNNTCYSIEIIWITFDNKENTYGILAPNKFLDVNTYSTHSWIFRECMSKLQMVVGGKEVFSARAWITEYKRLGFKHPIEIPLRTMIIIQMPALDLRQLCLLKLANDLKTKDDIMTLEIPRILQKELIQMILNKAESKFKLTNS</sequence>
<evidence type="ECO:0000259" key="2">
    <source>
        <dbReference type="Pfam" id="PF01847"/>
    </source>
</evidence>